<organism evidence="1 2">
    <name type="scientific">Naganishia friedmannii</name>
    <dbReference type="NCBI Taxonomy" id="89922"/>
    <lineage>
        <taxon>Eukaryota</taxon>
        <taxon>Fungi</taxon>
        <taxon>Dikarya</taxon>
        <taxon>Basidiomycota</taxon>
        <taxon>Agaricomycotina</taxon>
        <taxon>Tremellomycetes</taxon>
        <taxon>Filobasidiales</taxon>
        <taxon>Filobasidiaceae</taxon>
        <taxon>Naganishia</taxon>
    </lineage>
</organism>
<keyword evidence="2" id="KW-1185">Reference proteome</keyword>
<evidence type="ECO:0000313" key="1">
    <source>
        <dbReference type="EMBL" id="KAJ9101791.1"/>
    </source>
</evidence>
<proteinExistence type="predicted"/>
<accession>A0ACC2VSM6</accession>
<dbReference type="EMBL" id="JASBWT010000009">
    <property type="protein sequence ID" value="KAJ9101791.1"/>
    <property type="molecule type" value="Genomic_DNA"/>
</dbReference>
<protein>
    <submittedName>
        <fullName evidence="1">Uncharacterized protein</fullName>
    </submittedName>
</protein>
<evidence type="ECO:0000313" key="2">
    <source>
        <dbReference type="Proteomes" id="UP001227268"/>
    </source>
</evidence>
<sequence>MLVYKQLNTSIISTVAFIDNRTTYSVSSPRACKILNADRRRFQKPVALYEILKVFGSNVVVTEVAPGFSEKVFELVWDTSTWIVLDLFKSEGWDTMAPGEEKEVRNIPEITLKVTLAVLATASFGAPLGPQQDKEATTGHGMSFVEAISLQRIKRADHALRAYMHGMIATRREEIQRGEVSAKHDLLNALVESSVQDTTEEGGAAGGGLSDDELVGNTWIFALAGHETSAHSLAFAIAYLAIHQDKQAWLYEELLDVFPADHTPVYSDYARLPRTLAVIYETLRLHPAVVYIPKYATEDTWLPDEPDNDVGEEEGEGKRVFVPKGTQCGIDTVGLRESALGRRRVEESTLILIIHRSWKDRHPRYWKNPDVFLPERFMEDYDRDAFAPFSAGARGKSCIGRKFSEVENVCVLALLLRHYRILPLSAKGSSDEALDEADDTRVNEVLAERLLATKPGVTLTPKEIGVRLVKRGDGDVRAPML</sequence>
<comment type="caution">
    <text evidence="1">The sequence shown here is derived from an EMBL/GenBank/DDBJ whole genome shotgun (WGS) entry which is preliminary data.</text>
</comment>
<reference evidence="1" key="1">
    <citation type="submission" date="2023-04" db="EMBL/GenBank/DDBJ databases">
        <title>Draft Genome sequencing of Naganishia species isolated from polar environments using Oxford Nanopore Technology.</title>
        <authorList>
            <person name="Leo P."/>
            <person name="Venkateswaran K."/>
        </authorList>
    </citation>
    <scope>NUCLEOTIDE SEQUENCE</scope>
    <source>
        <strain evidence="1">MNA-CCFEE 5423</strain>
    </source>
</reference>
<dbReference type="Proteomes" id="UP001227268">
    <property type="component" value="Unassembled WGS sequence"/>
</dbReference>
<gene>
    <name evidence="1" type="ORF">QFC21_003130</name>
</gene>
<name>A0ACC2VSM6_9TREE</name>